<evidence type="ECO:0000313" key="1">
    <source>
        <dbReference type="EMBL" id="OME11102.1"/>
    </source>
</evidence>
<dbReference type="EMBL" id="MPTO01000042">
    <property type="protein sequence ID" value="OME11102.1"/>
    <property type="molecule type" value="Genomic_DNA"/>
</dbReference>
<dbReference type="AlphaFoldDB" id="A0AB36J4F3"/>
<evidence type="ECO:0000313" key="2">
    <source>
        <dbReference type="Proteomes" id="UP000187323"/>
    </source>
</evidence>
<sequence>MSNIYKVLNTDSEFLTAALSQSQVDILERRGDLAGCTIDCCSPVQKWSPVSVKVADAYYLRSEFEFRMVLA</sequence>
<proteinExistence type="predicted"/>
<dbReference type="Proteomes" id="UP000187323">
    <property type="component" value="Unassembled WGS sequence"/>
</dbReference>
<name>A0AB36J4F3_9BACL</name>
<organism evidence="1 2">
    <name type="scientific">Paenibacillus odorifer</name>
    <dbReference type="NCBI Taxonomy" id="189426"/>
    <lineage>
        <taxon>Bacteria</taxon>
        <taxon>Bacillati</taxon>
        <taxon>Bacillota</taxon>
        <taxon>Bacilli</taxon>
        <taxon>Bacillales</taxon>
        <taxon>Paenibacillaceae</taxon>
        <taxon>Paenibacillus</taxon>
    </lineage>
</organism>
<reference evidence="1 2" key="1">
    <citation type="submission" date="2016-10" db="EMBL/GenBank/DDBJ databases">
        <title>Paenibacillus species isolates.</title>
        <authorList>
            <person name="Beno S.M."/>
        </authorList>
    </citation>
    <scope>NUCLEOTIDE SEQUENCE [LARGE SCALE GENOMIC DNA]</scope>
    <source>
        <strain evidence="1 2">FSL H7-0918</strain>
    </source>
</reference>
<gene>
    <name evidence="1" type="ORF">BSK47_29795</name>
</gene>
<accession>A0AB36J4F3</accession>
<protein>
    <submittedName>
        <fullName evidence="1">Uncharacterized protein</fullName>
    </submittedName>
</protein>
<comment type="caution">
    <text evidence="1">The sequence shown here is derived from an EMBL/GenBank/DDBJ whole genome shotgun (WGS) entry which is preliminary data.</text>
</comment>